<comment type="caution">
    <text evidence="3">The sequence shown here is derived from an EMBL/GenBank/DDBJ whole genome shotgun (WGS) entry which is preliminary data.</text>
</comment>
<name>A0A3P3G6A2_9HYPH</name>
<keyword evidence="2" id="KW-0732">Signal</keyword>
<evidence type="ECO:0000256" key="1">
    <source>
        <dbReference type="SAM" id="MobiDB-lite"/>
    </source>
</evidence>
<evidence type="ECO:0000313" key="3">
    <source>
        <dbReference type="EMBL" id="RRI06032.1"/>
    </source>
</evidence>
<dbReference type="OrthoDB" id="8071960at2"/>
<dbReference type="Pfam" id="PF06191">
    <property type="entry name" value="DUF995"/>
    <property type="match status" value="1"/>
</dbReference>
<keyword evidence="4" id="KW-1185">Reference proteome</keyword>
<accession>A0A3P3G6A2</accession>
<organism evidence="3 4">
    <name type="scientific">Mesorhizobium tamadayense</name>
    <dbReference type="NCBI Taxonomy" id="425306"/>
    <lineage>
        <taxon>Bacteria</taxon>
        <taxon>Pseudomonadati</taxon>
        <taxon>Pseudomonadota</taxon>
        <taxon>Alphaproteobacteria</taxon>
        <taxon>Hyphomicrobiales</taxon>
        <taxon>Phyllobacteriaceae</taxon>
        <taxon>Mesorhizobium</taxon>
    </lineage>
</organism>
<proteinExistence type="predicted"/>
<dbReference type="AlphaFoldDB" id="A0A3P3G6A2"/>
<reference evidence="3 4" key="1">
    <citation type="submission" date="2018-11" db="EMBL/GenBank/DDBJ databases">
        <title>the genome of Mesorhizobium tamadayense DSM 28320.</title>
        <authorList>
            <person name="Gao J."/>
        </authorList>
    </citation>
    <scope>NUCLEOTIDE SEQUENCE [LARGE SCALE GENOMIC DNA]</scope>
    <source>
        <strain evidence="3 4">DSM 28320</strain>
    </source>
</reference>
<sequence length="164" mass="18341">MMLLLLCGGVTPTGIAHAAGAQSPAAAQAVTTPTAFELQLFYADRTWNWEDGAAYFAQDRRMRAWTSKPDSISVAEGTWHLSNDGKMCMELVWRSSAYAAKPIRTCFSHRVRDGKVEQRKDPDGRWYSFRHPSEKPADELKKIQAGDTRSADFEKAQKLVDSKS</sequence>
<dbReference type="Proteomes" id="UP000273786">
    <property type="component" value="Unassembled WGS sequence"/>
</dbReference>
<feature type="signal peptide" evidence="2">
    <location>
        <begin position="1"/>
        <end position="18"/>
    </location>
</feature>
<evidence type="ECO:0000313" key="4">
    <source>
        <dbReference type="Proteomes" id="UP000273786"/>
    </source>
</evidence>
<feature type="region of interest" description="Disordered" evidence="1">
    <location>
        <begin position="118"/>
        <end position="164"/>
    </location>
</feature>
<dbReference type="InterPro" id="IPR009337">
    <property type="entry name" value="DUF995"/>
</dbReference>
<dbReference type="EMBL" id="RQXT01000004">
    <property type="protein sequence ID" value="RRI06032.1"/>
    <property type="molecule type" value="Genomic_DNA"/>
</dbReference>
<gene>
    <name evidence="3" type="ORF">EH240_05415</name>
</gene>
<protein>
    <submittedName>
        <fullName evidence="3">DUF995 domain-containing protein</fullName>
    </submittedName>
</protein>
<evidence type="ECO:0000256" key="2">
    <source>
        <dbReference type="SAM" id="SignalP"/>
    </source>
</evidence>
<feature type="chain" id="PRO_5018293046" evidence="2">
    <location>
        <begin position="19"/>
        <end position="164"/>
    </location>
</feature>
<feature type="compositionally biased region" description="Basic and acidic residues" evidence="1">
    <location>
        <begin position="131"/>
        <end position="164"/>
    </location>
</feature>